<protein>
    <submittedName>
        <fullName evidence="1">Uncharacterized protein</fullName>
    </submittedName>
</protein>
<reference evidence="1 2" key="1">
    <citation type="submission" date="2018-07" db="EMBL/GenBank/DDBJ databases">
        <title>A high quality draft genome assembly of the barn swallow (H. rustica rustica).</title>
        <authorList>
            <person name="Formenti G."/>
            <person name="Chiara M."/>
            <person name="Poveda L."/>
            <person name="Francoijs K.-J."/>
            <person name="Bonisoli-Alquati A."/>
            <person name="Canova L."/>
            <person name="Gianfranceschi L."/>
            <person name="Horner D.S."/>
            <person name="Saino N."/>
        </authorList>
    </citation>
    <scope>NUCLEOTIDE SEQUENCE [LARGE SCALE GENOMIC DNA]</scope>
    <source>
        <strain evidence="1">Chelidonia</strain>
        <tissue evidence="1">Blood</tissue>
    </source>
</reference>
<evidence type="ECO:0000313" key="1">
    <source>
        <dbReference type="EMBL" id="RMB98495.1"/>
    </source>
</evidence>
<proteinExistence type="predicted"/>
<sequence>MPWLHPELEFERKKDQKFRDTGQIQRILKDKNQEKNPAWNQQRPVWMSEVETWLGLQARSPILNGAPEDVGLKEFGPRALLLQVNGCSSTGTPSLEAAASRTLQFTSAVRMPWLHPELEFEGNKDP</sequence>
<accession>A0A3M0JC12</accession>
<comment type="caution">
    <text evidence="1">The sequence shown here is derived from an EMBL/GenBank/DDBJ whole genome shotgun (WGS) entry which is preliminary data.</text>
</comment>
<gene>
    <name evidence="1" type="ORF">DUI87_24709</name>
</gene>
<dbReference type="EMBL" id="QRBI01000152">
    <property type="protein sequence ID" value="RMB98495.1"/>
    <property type="molecule type" value="Genomic_DNA"/>
</dbReference>
<dbReference type="Proteomes" id="UP000269221">
    <property type="component" value="Unassembled WGS sequence"/>
</dbReference>
<evidence type="ECO:0000313" key="2">
    <source>
        <dbReference type="Proteomes" id="UP000269221"/>
    </source>
</evidence>
<dbReference type="AlphaFoldDB" id="A0A3M0JC12"/>
<keyword evidence="2" id="KW-1185">Reference proteome</keyword>
<name>A0A3M0JC12_HIRRU</name>
<organism evidence="1 2">
    <name type="scientific">Hirundo rustica rustica</name>
    <dbReference type="NCBI Taxonomy" id="333673"/>
    <lineage>
        <taxon>Eukaryota</taxon>
        <taxon>Metazoa</taxon>
        <taxon>Chordata</taxon>
        <taxon>Craniata</taxon>
        <taxon>Vertebrata</taxon>
        <taxon>Euteleostomi</taxon>
        <taxon>Archelosauria</taxon>
        <taxon>Archosauria</taxon>
        <taxon>Dinosauria</taxon>
        <taxon>Saurischia</taxon>
        <taxon>Theropoda</taxon>
        <taxon>Coelurosauria</taxon>
        <taxon>Aves</taxon>
        <taxon>Neognathae</taxon>
        <taxon>Neoaves</taxon>
        <taxon>Telluraves</taxon>
        <taxon>Australaves</taxon>
        <taxon>Passeriformes</taxon>
        <taxon>Sylvioidea</taxon>
        <taxon>Hirundinidae</taxon>
        <taxon>Hirundo</taxon>
    </lineage>
</organism>